<evidence type="ECO:0000256" key="5">
    <source>
        <dbReference type="ARBA" id="ARBA00036535"/>
    </source>
</evidence>
<dbReference type="InterPro" id="IPR020103">
    <property type="entry name" value="PsdUridine_synth_cat_dom_sf"/>
</dbReference>
<accession>A0A5B0E264</accession>
<keyword evidence="3 7" id="KW-0413">Isomerase</keyword>
<evidence type="ECO:0000313" key="9">
    <source>
        <dbReference type="EMBL" id="KAA0972051.1"/>
    </source>
</evidence>
<comment type="similarity">
    <text evidence="2 7">Belongs to the pseudouridine synthase RsuA family.</text>
</comment>
<protein>
    <recommendedName>
        <fullName evidence="7">Pseudouridine synthase</fullName>
        <ecNumber evidence="7">5.4.99.-</ecNumber>
    </recommendedName>
</protein>
<evidence type="ECO:0000313" key="10">
    <source>
        <dbReference type="Proteomes" id="UP000324738"/>
    </source>
</evidence>
<dbReference type="AlphaFoldDB" id="A0A5B0E264"/>
<dbReference type="Gene3D" id="3.30.70.580">
    <property type="entry name" value="Pseudouridine synthase I, catalytic domain, N-terminal subdomain"/>
    <property type="match status" value="1"/>
</dbReference>
<dbReference type="Gene3D" id="3.30.70.1560">
    <property type="entry name" value="Alpha-L RNA-binding motif"/>
    <property type="match status" value="1"/>
</dbReference>
<dbReference type="NCBIfam" id="TIGR00093">
    <property type="entry name" value="pseudouridine synthase"/>
    <property type="match status" value="1"/>
</dbReference>
<comment type="catalytic activity">
    <reaction evidence="5">
        <text>uridine(2604) in 23S rRNA = pseudouridine(2604) in 23S rRNA</text>
        <dbReference type="Rhea" id="RHEA:38875"/>
        <dbReference type="Rhea" id="RHEA-COMP:10093"/>
        <dbReference type="Rhea" id="RHEA-COMP:10094"/>
        <dbReference type="ChEBI" id="CHEBI:65314"/>
        <dbReference type="ChEBI" id="CHEBI:65315"/>
        <dbReference type="EC" id="5.4.99.21"/>
    </reaction>
</comment>
<dbReference type="OrthoDB" id="9807213at2"/>
<evidence type="ECO:0000256" key="3">
    <source>
        <dbReference type="ARBA" id="ARBA00023235"/>
    </source>
</evidence>
<keyword evidence="6" id="KW-0694">RNA-binding</keyword>
<dbReference type="Pfam" id="PF00849">
    <property type="entry name" value="PseudoU_synth_2"/>
    <property type="match status" value="1"/>
</dbReference>
<dbReference type="InterPro" id="IPR036986">
    <property type="entry name" value="S4_RNA-bd_sf"/>
</dbReference>
<name>A0A5B0E264_9HYPH</name>
<evidence type="ECO:0000256" key="7">
    <source>
        <dbReference type="RuleBase" id="RU003887"/>
    </source>
</evidence>
<dbReference type="Proteomes" id="UP000324738">
    <property type="component" value="Unassembled WGS sequence"/>
</dbReference>
<evidence type="ECO:0000259" key="8">
    <source>
        <dbReference type="SMART" id="SM00363"/>
    </source>
</evidence>
<evidence type="ECO:0000256" key="6">
    <source>
        <dbReference type="PROSITE-ProRule" id="PRU00182"/>
    </source>
</evidence>
<gene>
    <name evidence="9" type="ORF">FPY71_02755</name>
</gene>
<reference evidence="9 10" key="1">
    <citation type="submission" date="2019-08" db="EMBL/GenBank/DDBJ databases">
        <title>Aureimonas fodiniaquatilis sp. nov., isolated from a coal mine wastewater.</title>
        <authorList>
            <person name="Kim W."/>
        </authorList>
    </citation>
    <scope>NUCLEOTIDE SEQUENCE [LARGE SCALE GENOMIC DNA]</scope>
    <source>
        <strain evidence="9 10">CAU 1482</strain>
    </source>
</reference>
<feature type="domain" description="RNA-binding S4" evidence="8">
    <location>
        <begin position="10"/>
        <end position="69"/>
    </location>
</feature>
<dbReference type="GO" id="GO:0000455">
    <property type="term" value="P:enzyme-directed rRNA pseudouridine synthesis"/>
    <property type="evidence" value="ECO:0007669"/>
    <property type="project" value="UniProtKB-ARBA"/>
</dbReference>
<dbReference type="InterPro" id="IPR042092">
    <property type="entry name" value="PsdUridine_s_RsuA/RluB/E/F_cat"/>
</dbReference>
<dbReference type="CDD" id="cd00165">
    <property type="entry name" value="S4"/>
    <property type="match status" value="1"/>
</dbReference>
<dbReference type="SMART" id="SM00363">
    <property type="entry name" value="S4"/>
    <property type="match status" value="1"/>
</dbReference>
<comment type="catalytic activity">
    <reaction evidence="1">
        <text>a uridine in RNA = a pseudouridine in RNA</text>
        <dbReference type="Rhea" id="RHEA:48348"/>
        <dbReference type="Rhea" id="RHEA-COMP:12068"/>
        <dbReference type="Rhea" id="RHEA-COMP:12069"/>
        <dbReference type="ChEBI" id="CHEBI:65314"/>
        <dbReference type="ChEBI" id="CHEBI:65315"/>
    </reaction>
</comment>
<sequence length="252" mass="27731">MKQARQEPLFGLTRIFSKLGIASRTQAEAMVRAGRVAVDGVVVSDPDKRLPVAPDRITLDGEVIVAAEKFHLMVNKPRGLVTTLSDPEGRDTIYRCIEGLSLPHVSPVGRLDKASEGLIFMTNDTLWAQRLLDPESGPDKIYHVQVDCVADEAVAARLRKGVMHDGEIMRAKAVRILRQGQRNSWLEVVLDEGRNRQIRRLLAAQDIGVLRLVRTAIGPVSLGDLAKGAVRPLTAAELSDIERSFRADHPKA</sequence>
<dbReference type="PROSITE" id="PS01149">
    <property type="entry name" value="PSI_RSU"/>
    <property type="match status" value="1"/>
</dbReference>
<comment type="caution">
    <text evidence="9">The sequence shown here is derived from an EMBL/GenBank/DDBJ whole genome shotgun (WGS) entry which is preliminary data.</text>
</comment>
<comment type="catalytic activity">
    <reaction evidence="4">
        <text>uridine(35) in tRNA(Tyr) = pseudouridine(35) in tRNA(Tyr)</text>
        <dbReference type="Rhea" id="RHEA:60556"/>
        <dbReference type="Rhea" id="RHEA-COMP:15607"/>
        <dbReference type="Rhea" id="RHEA-COMP:15608"/>
        <dbReference type="ChEBI" id="CHEBI:65314"/>
        <dbReference type="ChEBI" id="CHEBI:65315"/>
    </reaction>
</comment>
<dbReference type="GO" id="GO:0003723">
    <property type="term" value="F:RNA binding"/>
    <property type="evidence" value="ECO:0007669"/>
    <property type="project" value="UniProtKB-KW"/>
</dbReference>
<dbReference type="PANTHER" id="PTHR47683:SF2">
    <property type="entry name" value="RNA-BINDING S4 DOMAIN-CONTAINING PROTEIN"/>
    <property type="match status" value="1"/>
</dbReference>
<dbReference type="PANTHER" id="PTHR47683">
    <property type="entry name" value="PSEUDOURIDINE SYNTHASE FAMILY PROTEIN-RELATED"/>
    <property type="match status" value="1"/>
</dbReference>
<dbReference type="CDD" id="cd02870">
    <property type="entry name" value="PseudoU_synth_RsuA_like"/>
    <property type="match status" value="1"/>
</dbReference>
<dbReference type="GO" id="GO:0160138">
    <property type="term" value="F:23S rRNA pseudouridine(2604) synthase activity"/>
    <property type="evidence" value="ECO:0007669"/>
    <property type="project" value="UniProtKB-EC"/>
</dbReference>
<dbReference type="SUPFAM" id="SSF55174">
    <property type="entry name" value="Alpha-L RNA-binding motif"/>
    <property type="match status" value="1"/>
</dbReference>
<keyword evidence="10" id="KW-1185">Reference proteome</keyword>
<dbReference type="InterPro" id="IPR002942">
    <property type="entry name" value="S4_RNA-bd"/>
</dbReference>
<dbReference type="InterPro" id="IPR018496">
    <property type="entry name" value="PsdUridine_synth_RsuA/RluB_CS"/>
</dbReference>
<dbReference type="PROSITE" id="PS50889">
    <property type="entry name" value="S4"/>
    <property type="match status" value="1"/>
</dbReference>
<evidence type="ECO:0000256" key="1">
    <source>
        <dbReference type="ARBA" id="ARBA00000073"/>
    </source>
</evidence>
<dbReference type="EMBL" id="VTWH01000001">
    <property type="protein sequence ID" value="KAA0972051.1"/>
    <property type="molecule type" value="Genomic_DNA"/>
</dbReference>
<evidence type="ECO:0000256" key="2">
    <source>
        <dbReference type="ARBA" id="ARBA00008348"/>
    </source>
</evidence>
<organism evidence="9 10">
    <name type="scientific">Aureimonas fodinaquatilis</name>
    <dbReference type="NCBI Taxonomy" id="2565783"/>
    <lineage>
        <taxon>Bacteria</taxon>
        <taxon>Pseudomonadati</taxon>
        <taxon>Pseudomonadota</taxon>
        <taxon>Alphaproteobacteria</taxon>
        <taxon>Hyphomicrobiales</taxon>
        <taxon>Aurantimonadaceae</taxon>
        <taxon>Aureimonas</taxon>
    </lineage>
</organism>
<dbReference type="InterPro" id="IPR006145">
    <property type="entry name" value="PsdUridine_synth_RsuA/RluA"/>
</dbReference>
<dbReference type="InterPro" id="IPR050343">
    <property type="entry name" value="RsuA_PseudoU_synthase"/>
</dbReference>
<dbReference type="EC" id="5.4.99.-" evidence="7"/>
<dbReference type="Pfam" id="PF01479">
    <property type="entry name" value="S4"/>
    <property type="match status" value="1"/>
</dbReference>
<dbReference type="SUPFAM" id="SSF55120">
    <property type="entry name" value="Pseudouridine synthase"/>
    <property type="match status" value="1"/>
</dbReference>
<dbReference type="InterPro" id="IPR020094">
    <property type="entry name" value="TruA/RsuA/RluB/E/F_N"/>
</dbReference>
<proteinExistence type="inferred from homology"/>
<dbReference type="InterPro" id="IPR000748">
    <property type="entry name" value="PsdUridine_synth_RsuA/RluB/E/F"/>
</dbReference>
<dbReference type="Gene3D" id="3.10.290.10">
    <property type="entry name" value="RNA-binding S4 domain"/>
    <property type="match status" value="1"/>
</dbReference>
<evidence type="ECO:0000256" key="4">
    <source>
        <dbReference type="ARBA" id="ARBA00036390"/>
    </source>
</evidence>
<dbReference type="RefSeq" id="WP_149297400.1">
    <property type="nucleotide sequence ID" value="NZ_VTWH01000001.1"/>
</dbReference>